<dbReference type="Gene3D" id="2.60.420.10">
    <property type="entry name" value="Maltose phosphorylase, domain 3"/>
    <property type="match status" value="1"/>
</dbReference>
<dbReference type="InterPro" id="IPR012341">
    <property type="entry name" value="6hp_glycosidase-like_sf"/>
</dbReference>
<reference evidence="3 4" key="1">
    <citation type="submission" date="2017-05" db="EMBL/GenBank/DDBJ databases">
        <title>Draft genome sequence of Elsinoe australis.</title>
        <authorList>
            <person name="Cheng Q."/>
        </authorList>
    </citation>
    <scope>NUCLEOTIDE SEQUENCE [LARGE SCALE GENOMIC DNA]</scope>
    <source>
        <strain evidence="3 4">NL1</strain>
    </source>
</reference>
<evidence type="ECO:0000259" key="2">
    <source>
        <dbReference type="Pfam" id="PF17390"/>
    </source>
</evidence>
<dbReference type="Proteomes" id="UP000243723">
    <property type="component" value="Unassembled WGS sequence"/>
</dbReference>
<dbReference type="InterPro" id="IPR035398">
    <property type="entry name" value="Bac_rhamnosid_C"/>
</dbReference>
<organism evidence="3 4">
    <name type="scientific">Elsinoe australis</name>
    <dbReference type="NCBI Taxonomy" id="40998"/>
    <lineage>
        <taxon>Eukaryota</taxon>
        <taxon>Fungi</taxon>
        <taxon>Dikarya</taxon>
        <taxon>Ascomycota</taxon>
        <taxon>Pezizomycotina</taxon>
        <taxon>Dothideomycetes</taxon>
        <taxon>Dothideomycetidae</taxon>
        <taxon>Myriangiales</taxon>
        <taxon>Elsinoaceae</taxon>
        <taxon>Elsinoe</taxon>
    </lineage>
</organism>
<name>A0A2P8AIK7_9PEZI</name>
<dbReference type="Pfam" id="PF17389">
    <property type="entry name" value="Bac_rhamnosid6H"/>
    <property type="match status" value="1"/>
</dbReference>
<accession>A0A2P8AIK7</accession>
<dbReference type="EMBL" id="NHZQ01000003">
    <property type="protein sequence ID" value="PSK60277.1"/>
    <property type="molecule type" value="Genomic_DNA"/>
</dbReference>
<dbReference type="Gene3D" id="1.50.10.10">
    <property type="match status" value="1"/>
</dbReference>
<dbReference type="OrthoDB" id="10036721at2759"/>
<dbReference type="SUPFAM" id="SSF48208">
    <property type="entry name" value="Six-hairpin glycosidases"/>
    <property type="match status" value="1"/>
</dbReference>
<evidence type="ECO:0000313" key="4">
    <source>
        <dbReference type="Proteomes" id="UP000243723"/>
    </source>
</evidence>
<feature type="domain" description="Alpha-L-rhamnosidase C-terminal" evidence="2">
    <location>
        <begin position="376"/>
        <end position="437"/>
    </location>
</feature>
<gene>
    <name evidence="3" type="ORF">B9Z65_1175</name>
</gene>
<evidence type="ECO:0000259" key="1">
    <source>
        <dbReference type="Pfam" id="PF17389"/>
    </source>
</evidence>
<evidence type="ECO:0000313" key="3">
    <source>
        <dbReference type="EMBL" id="PSK60277.1"/>
    </source>
</evidence>
<sequence length="480" mass="52986">MTDLQDYPGWFHSDSEKLNRVWYAGAYTNQLCSLDPSTGNALGVPGTDWYYNASISNSTSVLSDGAKRDRLVWPGDVAISGPTMCKHFARGRDGRKNNGIDSLFILQQIDGRLPWAGVPFTRPDRFPFSFTYHLYTFLDLYYYYIFTGEVDFVQQFWNQYKLAMNWSLSTIDSSNLATVTSTNDWLRSGMGGHNIEANAILYHTLSMSLVLASAANDSSVVQTYQSAMARIKTVANERLWDPAQHLFFDNETIQTPESTALKRFATHSKRVGAPAPEAGPTVSPFVTGFEIQAHYLAGHAAYAVELMEFMWADFMLDDPRMTNSSLIEGYSTNGDLHYAPYDSDARISYAHGWATGPTSALTSYAADLRVDTGAGKKWTIQLRLGGLKNVDAGFETPLGGFSVDWRVESSGALKGDIGSPRDTRGTLILPQGSVVRGAHGRLRPSRCADGSDMYEDVAGGRYRVKCIQDGGRLGSGDERM</sequence>
<dbReference type="STRING" id="40998.A0A2P8AIK7"/>
<dbReference type="PANTHER" id="PTHR34987:SF6">
    <property type="entry name" value="ALPHA-L-RHAMNOSIDASE SIX-HAIRPIN GLYCOSIDASE DOMAIN-CONTAINING PROTEIN"/>
    <property type="match status" value="1"/>
</dbReference>
<dbReference type="PANTHER" id="PTHR34987">
    <property type="entry name" value="C, PUTATIVE (AFU_ORTHOLOGUE AFUA_3G02880)-RELATED"/>
    <property type="match status" value="1"/>
</dbReference>
<keyword evidence="4" id="KW-1185">Reference proteome</keyword>
<dbReference type="GO" id="GO:0003824">
    <property type="term" value="F:catalytic activity"/>
    <property type="evidence" value="ECO:0007669"/>
    <property type="project" value="UniProtKB-ARBA"/>
</dbReference>
<proteinExistence type="predicted"/>
<dbReference type="InterPro" id="IPR035396">
    <property type="entry name" value="Bac_rhamnosid6H"/>
</dbReference>
<dbReference type="Pfam" id="PF17390">
    <property type="entry name" value="Bac_rhamnosid_C"/>
    <property type="match status" value="1"/>
</dbReference>
<dbReference type="AlphaFoldDB" id="A0A2P8AIK7"/>
<protein>
    <recommendedName>
        <fullName evidence="5">Alpha-L-rhamnosidase six-hairpin glycosidase domain-containing protein</fullName>
    </recommendedName>
</protein>
<dbReference type="InterPro" id="IPR008928">
    <property type="entry name" value="6-hairpin_glycosidase_sf"/>
</dbReference>
<feature type="domain" description="Alpha-L-rhamnosidase six-hairpin glycosidase" evidence="1">
    <location>
        <begin position="54"/>
        <end position="244"/>
    </location>
</feature>
<dbReference type="GO" id="GO:0005975">
    <property type="term" value="P:carbohydrate metabolic process"/>
    <property type="evidence" value="ECO:0007669"/>
    <property type="project" value="InterPro"/>
</dbReference>
<evidence type="ECO:0008006" key="5">
    <source>
        <dbReference type="Google" id="ProtNLM"/>
    </source>
</evidence>
<comment type="caution">
    <text evidence="3">The sequence shown here is derived from an EMBL/GenBank/DDBJ whole genome shotgun (WGS) entry which is preliminary data.</text>
</comment>